<gene>
    <name evidence="8" type="ORF">NAS2_1097</name>
</gene>
<feature type="region of interest" description="Disordered" evidence="6">
    <location>
        <begin position="172"/>
        <end position="218"/>
    </location>
</feature>
<evidence type="ECO:0000256" key="3">
    <source>
        <dbReference type="ARBA" id="ARBA00022737"/>
    </source>
</evidence>
<name>A0A4P2VCY3_9ARCH</name>
<feature type="compositionally biased region" description="Basic and acidic residues" evidence="6">
    <location>
        <begin position="203"/>
        <end position="218"/>
    </location>
</feature>
<dbReference type="GO" id="GO:0046872">
    <property type="term" value="F:metal ion binding"/>
    <property type="evidence" value="ECO:0007669"/>
    <property type="project" value="UniProtKB-KW"/>
</dbReference>
<reference evidence="8 9" key="1">
    <citation type="journal article" date="2019" name="ISME J.">
        <title>Isolation and characterization of a thermophilic sulfur- and iron-reducing thaumarchaeote from a terrestrial acidic hot spring.</title>
        <authorList>
            <person name="Kato S."/>
            <person name="Itoh T."/>
            <person name="Yuki M."/>
            <person name="Nagamori M."/>
            <person name="Ohnishi M."/>
            <person name="Uematsu K."/>
            <person name="Suzuki K."/>
            <person name="Takashina T."/>
            <person name="Ohkuma M."/>
        </authorList>
    </citation>
    <scope>NUCLEOTIDE SEQUENCE [LARGE SCALE GENOMIC DNA]</scope>
    <source>
        <strain evidence="8 9">NAS-02</strain>
    </source>
</reference>
<keyword evidence="9" id="KW-1185">Reference proteome</keyword>
<dbReference type="InterPro" id="IPR017896">
    <property type="entry name" value="4Fe4S_Fe-S-bd"/>
</dbReference>
<protein>
    <submittedName>
        <fullName evidence="8">NADH-ubiquinone oxidoreductase chain I</fullName>
        <ecNumber evidence="8">1.6.5.3</ecNumber>
    </submittedName>
</protein>
<dbReference type="PROSITE" id="PS51379">
    <property type="entry name" value="4FE4S_FER_2"/>
    <property type="match status" value="2"/>
</dbReference>
<keyword evidence="1" id="KW-0004">4Fe-4S</keyword>
<evidence type="ECO:0000256" key="6">
    <source>
        <dbReference type="SAM" id="MobiDB-lite"/>
    </source>
</evidence>
<dbReference type="GO" id="GO:0003954">
    <property type="term" value="F:NADH dehydrogenase activity"/>
    <property type="evidence" value="ECO:0007669"/>
    <property type="project" value="TreeGrafter"/>
</dbReference>
<dbReference type="InterPro" id="IPR017900">
    <property type="entry name" value="4Fe4S_Fe_S_CS"/>
</dbReference>
<evidence type="ECO:0000256" key="1">
    <source>
        <dbReference type="ARBA" id="ARBA00022485"/>
    </source>
</evidence>
<dbReference type="Proteomes" id="UP000509448">
    <property type="component" value="Chromosome"/>
</dbReference>
<dbReference type="KEGG" id="ccai:NAS2_1097"/>
<dbReference type="EC" id="1.6.5.3" evidence="8"/>
<dbReference type="RefSeq" id="WP_174448715.1">
    <property type="nucleotide sequence ID" value="NZ_AP018732.1"/>
</dbReference>
<dbReference type="EMBL" id="AP018732">
    <property type="protein sequence ID" value="BBE42486.1"/>
    <property type="molecule type" value="Genomic_DNA"/>
</dbReference>
<keyword evidence="2" id="KW-0479">Metal-binding</keyword>
<dbReference type="PANTHER" id="PTHR10849">
    <property type="entry name" value="NADH DEHYDROGENASE UBIQUINONE IRON-SULFUR PROTEIN 8, MITOCHONDRIAL"/>
    <property type="match status" value="1"/>
</dbReference>
<dbReference type="SUPFAM" id="SSF54862">
    <property type="entry name" value="4Fe-4S ferredoxins"/>
    <property type="match status" value="1"/>
</dbReference>
<evidence type="ECO:0000256" key="5">
    <source>
        <dbReference type="ARBA" id="ARBA00023014"/>
    </source>
</evidence>
<organism evidence="8 9">
    <name type="scientific">Conexivisphaera calida</name>
    <dbReference type="NCBI Taxonomy" id="1874277"/>
    <lineage>
        <taxon>Archaea</taxon>
        <taxon>Nitrososphaerota</taxon>
        <taxon>Conexivisphaeria</taxon>
        <taxon>Conexivisphaerales</taxon>
        <taxon>Conexivisphaeraceae</taxon>
        <taxon>Conexivisphaera</taxon>
    </lineage>
</organism>
<evidence type="ECO:0000256" key="4">
    <source>
        <dbReference type="ARBA" id="ARBA00023004"/>
    </source>
</evidence>
<evidence type="ECO:0000313" key="9">
    <source>
        <dbReference type="Proteomes" id="UP000509448"/>
    </source>
</evidence>
<evidence type="ECO:0000256" key="2">
    <source>
        <dbReference type="ARBA" id="ARBA00022723"/>
    </source>
</evidence>
<keyword evidence="8" id="KW-0830">Ubiquinone</keyword>
<feature type="domain" description="4Fe-4S ferredoxin-type" evidence="7">
    <location>
        <begin position="97"/>
        <end position="126"/>
    </location>
</feature>
<dbReference type="PROSITE" id="PS00198">
    <property type="entry name" value="4FE4S_FER_1"/>
    <property type="match status" value="1"/>
</dbReference>
<dbReference type="GeneID" id="55584908"/>
<dbReference type="GO" id="GO:0016020">
    <property type="term" value="C:membrane"/>
    <property type="evidence" value="ECO:0007669"/>
    <property type="project" value="InterPro"/>
</dbReference>
<dbReference type="Gene3D" id="3.30.70.3270">
    <property type="match status" value="1"/>
</dbReference>
<accession>A0A4P2VCY3</accession>
<evidence type="ECO:0000259" key="7">
    <source>
        <dbReference type="PROSITE" id="PS51379"/>
    </source>
</evidence>
<keyword evidence="3" id="KW-0677">Repeat</keyword>
<keyword evidence="4" id="KW-0408">Iron</keyword>
<dbReference type="GO" id="GO:0009060">
    <property type="term" value="P:aerobic respiration"/>
    <property type="evidence" value="ECO:0007669"/>
    <property type="project" value="TreeGrafter"/>
</dbReference>
<dbReference type="OrthoDB" id="23833at2157"/>
<sequence length="218" mass="24333">MPAKIEVKESPKRGILGRIVSGNVGALVLGVKYFLDPNRFTLMYPHEYIKLNTGYRGFIVLIYDKCIGCGSCARICPTRAMRMLFLPQKEGERAKKKYPVINYNRCIFCGYCVDICPTEALYHVPYHDIVYYNMNELILTLDEFQKEPEYATAKEGIPVRYIFDERRGLVKVKAQEQPQGPEGGAAPTASTAPAPQQAQAAQKQDESTSKHSEGGGSA</sequence>
<evidence type="ECO:0000313" key="8">
    <source>
        <dbReference type="EMBL" id="BBE42486.1"/>
    </source>
</evidence>
<dbReference type="FunFam" id="3.30.70.3270:FF:000014">
    <property type="entry name" value="NADH dehydrogenase subunit I (NuoI)"/>
    <property type="match status" value="1"/>
</dbReference>
<keyword evidence="5" id="KW-0411">Iron-sulfur</keyword>
<dbReference type="InterPro" id="IPR010226">
    <property type="entry name" value="NADH_quinone_OxRdtase_chainI"/>
</dbReference>
<dbReference type="Pfam" id="PF12838">
    <property type="entry name" value="Fer4_7"/>
    <property type="match status" value="1"/>
</dbReference>
<dbReference type="AlphaFoldDB" id="A0A4P2VCY3"/>
<dbReference type="NCBIfam" id="NF004546">
    <property type="entry name" value="PRK05888.3-3"/>
    <property type="match status" value="1"/>
</dbReference>
<keyword evidence="8" id="KW-0560">Oxidoreductase</keyword>
<proteinExistence type="predicted"/>
<feature type="domain" description="4Fe-4S ferredoxin-type" evidence="7">
    <location>
        <begin position="57"/>
        <end position="86"/>
    </location>
</feature>
<feature type="compositionally biased region" description="Low complexity" evidence="6">
    <location>
        <begin position="185"/>
        <end position="202"/>
    </location>
</feature>
<dbReference type="PANTHER" id="PTHR10849:SF35">
    <property type="entry name" value="FORMATE HYDROGENLYASE SUBUNIT 6-RELATED"/>
    <property type="match status" value="1"/>
</dbReference>
<dbReference type="GO" id="GO:0051539">
    <property type="term" value="F:4 iron, 4 sulfur cluster binding"/>
    <property type="evidence" value="ECO:0007669"/>
    <property type="project" value="UniProtKB-KW"/>
</dbReference>